<dbReference type="AlphaFoldDB" id="A0A9P9R6V3"/>
<comment type="caution">
    <text evidence="3">The sequence shown here is derived from an EMBL/GenBank/DDBJ whole genome shotgun (WGS) entry which is preliminary data.</text>
</comment>
<keyword evidence="2" id="KW-0812">Transmembrane</keyword>
<dbReference type="OrthoDB" id="3235083at2759"/>
<evidence type="ECO:0000313" key="4">
    <source>
        <dbReference type="Proteomes" id="UP000736672"/>
    </source>
</evidence>
<feature type="transmembrane region" description="Helical" evidence="2">
    <location>
        <begin position="848"/>
        <end position="867"/>
    </location>
</feature>
<proteinExistence type="predicted"/>
<feature type="transmembrane region" description="Helical" evidence="2">
    <location>
        <begin position="907"/>
        <end position="929"/>
    </location>
</feature>
<evidence type="ECO:0000313" key="3">
    <source>
        <dbReference type="EMBL" id="KAH7268027.1"/>
    </source>
</evidence>
<feature type="region of interest" description="Disordered" evidence="1">
    <location>
        <begin position="681"/>
        <end position="702"/>
    </location>
</feature>
<organism evidence="3 4">
    <name type="scientific">Fusarium solani</name>
    <name type="common">Filamentous fungus</name>
    <dbReference type="NCBI Taxonomy" id="169388"/>
    <lineage>
        <taxon>Eukaryota</taxon>
        <taxon>Fungi</taxon>
        <taxon>Dikarya</taxon>
        <taxon>Ascomycota</taxon>
        <taxon>Pezizomycotina</taxon>
        <taxon>Sordariomycetes</taxon>
        <taxon>Hypocreomycetidae</taxon>
        <taxon>Hypocreales</taxon>
        <taxon>Nectriaceae</taxon>
        <taxon>Fusarium</taxon>
        <taxon>Fusarium solani species complex</taxon>
    </lineage>
</organism>
<gene>
    <name evidence="3" type="ORF">B0J15DRAFT_391205</name>
</gene>
<name>A0A9P9R6V3_FUSSL</name>
<keyword evidence="4" id="KW-1185">Reference proteome</keyword>
<keyword evidence="2" id="KW-1133">Transmembrane helix</keyword>
<dbReference type="EMBL" id="JAGTJS010000005">
    <property type="protein sequence ID" value="KAH7268027.1"/>
    <property type="molecule type" value="Genomic_DNA"/>
</dbReference>
<protein>
    <submittedName>
        <fullName evidence="3">Uncharacterized protein</fullName>
    </submittedName>
</protein>
<sequence>MITITQDSEFMTNLLAANPVPAGKQFVAILDKDANPAVFALGEDSVLNLIINQDGNPSRVDFGALCKISGEVLAFGVQQNADSTLSIVIASNAGNNLSNVYILVGVMPADLLTIQPSIVLFAGVSYPLVYDSNFTETAGTTNFPMTCLALAPPGALTKSSQLGYLDVSAKQGGGFDFSLNTSWRLATDPISILSVAFGTCPLGNGAFVLYTASDGNHLQFCRFGGSGFVSEMACPNGALSIDSYVNPATTYTELLVGGDAVTLFTYRQYCVGQGVGTPVVTSSNALGVENLLAAQSQGIITMWYTTATSSVYYYTAQLASITGGQLIPLLDEGQGAQISTLLAAKEAQGALMVDTLLSADGTGNLTMLQCASDTGIWQLVPFYAPSDANNMDVPSFTLRFKASSDDPTQPVQSCQLHIVRSGAVEVFANGASATIDTKGKWYQADAFGVVSVIVSTADMSSFTFQVDQFQAAGGTSVAIQADVLNPNGKLNTKLAFIQHANDLLNAKTQTGEPLIAPGAVSHQDAEQAAPTILACIVGDNTPREIERFLDRLSETSWYDPWGFFSWCYEKAKQATSWVLQKIGNVLNLVIEIAGTVYKFILDGVEAVGKAMSWVFEKITVGVQKLIAFVGFIFQWGDILDTSESIVAFINAGLGYAQDQVSGLKAKEQQFMQTLKDSVNNRQAPENVAAGTETKDPRETSDMDAAKNSVAYNWASYQVTYGGMAQNGKIDGAADLMSAMPTLEDGTTLQDLWNDLSTIFQTLYHYITAFGSDVSDLFTPTTISTDAYNRLKLDLINAAVDTTQNVLDLLVDALSLVLTQFQALCNQAIEFPIFTALWKDIAGGRDFTVFNAFSLLMAIPVTVVYKVVKGTALPSLKGMDKTTFAAYVNGTLGNDDSDFGITRTQIQIVGFAIAVTAIHLEVDFQLISWVTNKIQGLAAETIDTGLIFVGVAMLIIGWPVAGQKDMGMRFIVGYTPARLQDPDFGVLQVPLGHTDFFNRSGGSTAPM</sequence>
<feature type="transmembrane region" description="Helical" evidence="2">
    <location>
        <begin position="941"/>
        <end position="960"/>
    </location>
</feature>
<keyword evidence="2" id="KW-0472">Membrane</keyword>
<reference evidence="3" key="1">
    <citation type="journal article" date="2021" name="Nat. Commun.">
        <title>Genetic determinants of endophytism in the Arabidopsis root mycobiome.</title>
        <authorList>
            <person name="Mesny F."/>
            <person name="Miyauchi S."/>
            <person name="Thiergart T."/>
            <person name="Pickel B."/>
            <person name="Atanasova L."/>
            <person name="Karlsson M."/>
            <person name="Huettel B."/>
            <person name="Barry K.W."/>
            <person name="Haridas S."/>
            <person name="Chen C."/>
            <person name="Bauer D."/>
            <person name="Andreopoulos W."/>
            <person name="Pangilinan J."/>
            <person name="LaButti K."/>
            <person name="Riley R."/>
            <person name="Lipzen A."/>
            <person name="Clum A."/>
            <person name="Drula E."/>
            <person name="Henrissat B."/>
            <person name="Kohler A."/>
            <person name="Grigoriev I.V."/>
            <person name="Martin F.M."/>
            <person name="Hacquard S."/>
        </authorList>
    </citation>
    <scope>NUCLEOTIDE SEQUENCE</scope>
    <source>
        <strain evidence="3">FSSC 5 MPI-SDFR-AT-0091</strain>
    </source>
</reference>
<evidence type="ECO:0000256" key="1">
    <source>
        <dbReference type="SAM" id="MobiDB-lite"/>
    </source>
</evidence>
<evidence type="ECO:0000256" key="2">
    <source>
        <dbReference type="SAM" id="Phobius"/>
    </source>
</evidence>
<dbReference type="Proteomes" id="UP000736672">
    <property type="component" value="Unassembled WGS sequence"/>
</dbReference>
<accession>A0A9P9R6V3</accession>
<feature type="compositionally biased region" description="Basic and acidic residues" evidence="1">
    <location>
        <begin position="692"/>
        <end position="702"/>
    </location>
</feature>